<accession>A0A8R1E8K3</accession>
<reference evidence="4" key="1">
    <citation type="submission" date="2010-08" db="EMBL/GenBank/DDBJ databases">
        <authorList>
            <consortium name="Caenorhabditis japonica Sequencing Consortium"/>
            <person name="Wilson R.K."/>
        </authorList>
    </citation>
    <scope>NUCLEOTIDE SEQUENCE [LARGE SCALE GENOMIC DNA]</scope>
    <source>
        <strain evidence="4">DF5081</strain>
    </source>
</reference>
<protein>
    <submittedName>
        <fullName evidence="3">Uncharacterized protein</fullName>
    </submittedName>
</protein>
<dbReference type="AlphaFoldDB" id="A0A8R1E8K3"/>
<evidence type="ECO:0000313" key="4">
    <source>
        <dbReference type="Proteomes" id="UP000005237"/>
    </source>
</evidence>
<keyword evidence="4" id="KW-1185">Reference proteome</keyword>
<reference evidence="3" key="2">
    <citation type="submission" date="2022-06" db="UniProtKB">
        <authorList>
            <consortium name="EnsemblMetazoa"/>
        </authorList>
    </citation>
    <scope>IDENTIFICATION</scope>
    <source>
        <strain evidence="3">DF5081</strain>
    </source>
</reference>
<feature type="region of interest" description="Disordered" evidence="1">
    <location>
        <begin position="1"/>
        <end position="20"/>
    </location>
</feature>
<dbReference type="Proteomes" id="UP000005237">
    <property type="component" value="Unassembled WGS sequence"/>
</dbReference>
<feature type="transmembrane region" description="Helical" evidence="2">
    <location>
        <begin position="64"/>
        <end position="81"/>
    </location>
</feature>
<keyword evidence="2" id="KW-0812">Transmembrane</keyword>
<keyword evidence="2" id="KW-0472">Membrane</keyword>
<sequence length="97" mass="11030">MTLLSKYHQTKKSNVDETGPSPVSWEIRIEYRFGGFEAVGRCPILFKSEWSLAKVASNPGKQNTLHAVAILFSMFSLLAAIRRRHCIVFSQFPCARR</sequence>
<evidence type="ECO:0000256" key="2">
    <source>
        <dbReference type="SAM" id="Phobius"/>
    </source>
</evidence>
<evidence type="ECO:0000313" key="3">
    <source>
        <dbReference type="EnsemblMetazoa" id="CJA27109.1"/>
    </source>
</evidence>
<keyword evidence="2" id="KW-1133">Transmembrane helix</keyword>
<name>A0A8R1E8K3_CAEJA</name>
<dbReference type="EnsemblMetazoa" id="CJA27109.1">
    <property type="protein sequence ID" value="CJA27109.1"/>
    <property type="gene ID" value="WBGene00182681"/>
</dbReference>
<proteinExistence type="predicted"/>
<evidence type="ECO:0000256" key="1">
    <source>
        <dbReference type="SAM" id="MobiDB-lite"/>
    </source>
</evidence>
<organism evidence="3 4">
    <name type="scientific">Caenorhabditis japonica</name>
    <dbReference type="NCBI Taxonomy" id="281687"/>
    <lineage>
        <taxon>Eukaryota</taxon>
        <taxon>Metazoa</taxon>
        <taxon>Ecdysozoa</taxon>
        <taxon>Nematoda</taxon>
        <taxon>Chromadorea</taxon>
        <taxon>Rhabditida</taxon>
        <taxon>Rhabditina</taxon>
        <taxon>Rhabditomorpha</taxon>
        <taxon>Rhabditoidea</taxon>
        <taxon>Rhabditidae</taxon>
        <taxon>Peloderinae</taxon>
        <taxon>Caenorhabditis</taxon>
    </lineage>
</organism>